<evidence type="ECO:0000313" key="1">
    <source>
        <dbReference type="EMBL" id="MFL9840348.1"/>
    </source>
</evidence>
<evidence type="ECO:0000313" key="2">
    <source>
        <dbReference type="Proteomes" id="UP001629244"/>
    </source>
</evidence>
<accession>A0ABW8YMK3</accession>
<gene>
    <name evidence="1" type="ORF">ABS767_05180</name>
</gene>
<dbReference type="EMBL" id="JBELQC010000001">
    <property type="protein sequence ID" value="MFL9840348.1"/>
    <property type="molecule type" value="Genomic_DNA"/>
</dbReference>
<organism evidence="1 2">
    <name type="scientific">Sphingomonas plantiphila</name>
    <dbReference type="NCBI Taxonomy" id="3163295"/>
    <lineage>
        <taxon>Bacteria</taxon>
        <taxon>Pseudomonadati</taxon>
        <taxon>Pseudomonadota</taxon>
        <taxon>Alphaproteobacteria</taxon>
        <taxon>Sphingomonadales</taxon>
        <taxon>Sphingomonadaceae</taxon>
        <taxon>Sphingomonas</taxon>
    </lineage>
</organism>
<name>A0ABW8YMK3_9SPHN</name>
<reference evidence="1 2" key="1">
    <citation type="submission" date="2024-06" db="EMBL/GenBank/DDBJ databases">
        <authorList>
            <person name="Kaempfer P."/>
            <person name="Viver T."/>
        </authorList>
    </citation>
    <scope>NUCLEOTIDE SEQUENCE [LARGE SCALE GENOMIC DNA]</scope>
    <source>
        <strain evidence="1 2">ST-64</strain>
    </source>
</reference>
<proteinExistence type="predicted"/>
<dbReference type="InterPro" id="IPR018736">
    <property type="entry name" value="DUF2279_periplasmic_lipo"/>
</dbReference>
<dbReference type="RefSeq" id="WP_408077288.1">
    <property type="nucleotide sequence ID" value="NZ_JBELQC010000001.1"/>
</dbReference>
<dbReference type="Proteomes" id="UP001629244">
    <property type="component" value="Unassembled WGS sequence"/>
</dbReference>
<keyword evidence="2" id="KW-1185">Reference proteome</keyword>
<comment type="caution">
    <text evidence="1">The sequence shown here is derived from an EMBL/GenBank/DDBJ whole genome shotgun (WGS) entry which is preliminary data.</text>
</comment>
<dbReference type="Pfam" id="PF10043">
    <property type="entry name" value="DUF2279"/>
    <property type="match status" value="1"/>
</dbReference>
<protein>
    <submittedName>
        <fullName evidence="1">DUF2279 domain-containing protein</fullName>
    </submittedName>
</protein>
<sequence>MLTTGLCCIMALPIVAPPDPAVSDADPAELPAPVDAPPVAPIRIANFPRLSEVETRAPDDDRAPLRDAPRAGGGVVDHLRSIPWEAGGVAAGITALGIFNWNWGSSGFHFSSEGWFGRDTSSFGSDKLGHAYSTYVMTEFLSAAIRRNARAPKRAQVSAAAISMALMTYVEVFDGFSGDHGFAWEDMAANTAGAAFSVLRHTVPGLNDKLDFRLHYIPSGNVGWRPITDYSGQRYVLAVKLAGFEPFADGPSRFVELHGGYYARGFTEREKLRGVEPKRALFVGIGFNLQQLISRDRGEKSRFHRAARSALEYVQVPYTAAYSR</sequence>